<name>A0A182F1W9_ANOAL</name>
<dbReference type="VEuPathDB" id="VectorBase:AALB20_028122"/>
<proteinExistence type="predicted"/>
<protein>
    <submittedName>
        <fullName evidence="1">ANK_REP_REGION domain-containing protein</fullName>
    </submittedName>
</protein>
<dbReference type="Proteomes" id="UP000069272">
    <property type="component" value="Chromosome 2L"/>
</dbReference>
<dbReference type="Pfam" id="PF12796">
    <property type="entry name" value="Ank_2"/>
    <property type="match status" value="1"/>
</dbReference>
<dbReference type="STRING" id="7167.A0A182F1W9"/>
<reference evidence="1" key="2">
    <citation type="submission" date="2022-08" db="UniProtKB">
        <authorList>
            <consortium name="EnsemblMetazoa"/>
        </authorList>
    </citation>
    <scope>IDENTIFICATION</scope>
    <source>
        <strain evidence="1">STECLA/ALBI9_A</strain>
    </source>
</reference>
<dbReference type="EnsemblMetazoa" id="AALB000451-RA">
    <property type="protein sequence ID" value="AALB000451-PA"/>
    <property type="gene ID" value="AALB000451"/>
</dbReference>
<evidence type="ECO:0000313" key="1">
    <source>
        <dbReference type="EnsemblMetazoa" id="AALB000451-PA"/>
    </source>
</evidence>
<dbReference type="VEuPathDB" id="VectorBase:AALB20_027649"/>
<dbReference type="SMART" id="SM00248">
    <property type="entry name" value="ANK"/>
    <property type="match status" value="8"/>
</dbReference>
<keyword evidence="2" id="KW-1185">Reference proteome</keyword>
<dbReference type="VEuPathDB" id="VectorBase:AALB000451"/>
<evidence type="ECO:0000313" key="2">
    <source>
        <dbReference type="Proteomes" id="UP000069272"/>
    </source>
</evidence>
<dbReference type="Gene3D" id="1.25.40.20">
    <property type="entry name" value="Ankyrin repeat-containing domain"/>
    <property type="match status" value="2"/>
</dbReference>
<organism evidence="1 2">
    <name type="scientific">Anopheles albimanus</name>
    <name type="common">New world malaria mosquito</name>
    <dbReference type="NCBI Taxonomy" id="7167"/>
    <lineage>
        <taxon>Eukaryota</taxon>
        <taxon>Metazoa</taxon>
        <taxon>Ecdysozoa</taxon>
        <taxon>Arthropoda</taxon>
        <taxon>Hexapoda</taxon>
        <taxon>Insecta</taxon>
        <taxon>Pterygota</taxon>
        <taxon>Neoptera</taxon>
        <taxon>Endopterygota</taxon>
        <taxon>Diptera</taxon>
        <taxon>Nematocera</taxon>
        <taxon>Culicoidea</taxon>
        <taxon>Culicidae</taxon>
        <taxon>Anophelinae</taxon>
        <taxon>Anopheles</taxon>
    </lineage>
</organism>
<reference evidence="1 2" key="1">
    <citation type="journal article" date="2017" name="G3 (Bethesda)">
        <title>The Physical Genome Mapping of Anopheles albimanus Corrected Scaffold Misassemblies and Identified Interarm Rearrangements in Genus Anopheles.</title>
        <authorList>
            <person name="Artemov G.N."/>
            <person name="Peery A.N."/>
            <person name="Jiang X."/>
            <person name="Tu Z."/>
            <person name="Stegniy V.N."/>
            <person name="Sharakhova M.V."/>
            <person name="Sharakhov I.V."/>
        </authorList>
    </citation>
    <scope>NUCLEOTIDE SEQUENCE [LARGE SCALE GENOMIC DNA]</scope>
    <source>
        <strain evidence="1 2">ALBI9_A</strain>
    </source>
</reference>
<dbReference type="PANTHER" id="PTHR24121:SF21">
    <property type="entry name" value="ANKYRIN REPEAT FAMILY PROTEIN"/>
    <property type="match status" value="1"/>
</dbReference>
<dbReference type="AlphaFoldDB" id="A0A182F1W9"/>
<dbReference type="InterPro" id="IPR036770">
    <property type="entry name" value="Ankyrin_rpt-contain_sf"/>
</dbReference>
<dbReference type="PANTHER" id="PTHR24121">
    <property type="entry name" value="NO MECHANORECEPTOR POTENTIAL C, ISOFORM D-RELATED"/>
    <property type="match status" value="1"/>
</dbReference>
<accession>A0A182F1W9</accession>
<dbReference type="InterPro" id="IPR002110">
    <property type="entry name" value="Ankyrin_rpt"/>
</dbReference>
<dbReference type="SUPFAM" id="SSF48403">
    <property type="entry name" value="Ankyrin repeat"/>
    <property type="match status" value="2"/>
</dbReference>
<sequence>MDTSDKVHIFLDEAGFGKTTYMTWLAWYFVRHQPASWVFRLNAHEYSYDFERIMKEHRETLDNNETVRILFQLIHLALFIPNPITKPIEETAPERRKASPCQGIQRVCLLDILFEYLRYVVGEIQYIPLFFRMVLDILESQLKEYVSFTNCTILPSLFHELQPMLGLTRMLEAFVNQKLTIANHDKSGSCNTASFIAQRLLDAEHLNESRKYVLSLLGIFAIIAPEYKILSQREQKQCEEYLRDITNGRDKSGIIEGVQAGVPLFIHRLLAEYFAARWLFDNMDRHEVKLFLQSKSLLEYQHFAVRRLFDEIVVRDEDGNDSPAFLAVICGDNIKLKQDIALGITVHQKTDMLGRTPLHLAVQYRDDIEIYDMLIGEKDKNGSTLCIDAKDNLRGWSALDYAFSLFNSQAIEYLLRKNATINVQTLLEQFLEDHQSALFEMLSLTVKEVMNFTHDVDKYKPLYGHSAKQIEAMHMLCDKVVIHIKENRTEWFEANRANLLLTCAKCDSVLLLRSLLASGIELNTSCNHHAIIKKAIERRSLHVIGFLIREHNIDISVATVIEQISSLLKYCAERKYENWFFFFLDLYCSKLNLSEHTPCNASDSSVLELLFHVLAYGSTQMVHRLIDKIAMTIDVQLIFAFLKDTTGFSSYRNTVQVPRCVLDRVENIYEPDKEGRNLLHLSAQLGQFAIVKCLIKYKQFDPILVNPRNGWNAFHYCVSKPLQTNAHNGNEEQCHRSFQYMMKGSAITGIHAIDVEERNVFHLAIINKHFSSAKLILEHFVYNIPSEMQSEQQQLYISKSRLKDSEECDEFLRYLNVLRGE</sequence>